<dbReference type="EMBL" id="QKKF02022344">
    <property type="protein sequence ID" value="RZF38411.1"/>
    <property type="molecule type" value="Genomic_DNA"/>
</dbReference>
<feature type="compositionally biased region" description="Low complexity" evidence="1">
    <location>
        <begin position="1247"/>
        <end position="1259"/>
    </location>
</feature>
<comment type="caution">
    <text evidence="3">The sequence shown here is derived from an EMBL/GenBank/DDBJ whole genome shotgun (WGS) entry which is preliminary data.</text>
</comment>
<feature type="region of interest" description="Disordered" evidence="1">
    <location>
        <begin position="1447"/>
        <end position="1474"/>
    </location>
</feature>
<dbReference type="InterPro" id="IPR051647">
    <property type="entry name" value="Mediator_comp_sub12"/>
</dbReference>
<dbReference type="STRING" id="195883.A0A482WZ06"/>
<proteinExistence type="predicted"/>
<gene>
    <name evidence="3" type="ORF">LSTR_LSTR006537</name>
</gene>
<evidence type="ECO:0000256" key="1">
    <source>
        <dbReference type="SAM" id="MobiDB-lite"/>
    </source>
</evidence>
<feature type="region of interest" description="Disordered" evidence="1">
    <location>
        <begin position="506"/>
        <end position="554"/>
    </location>
</feature>
<dbReference type="GO" id="GO:0016592">
    <property type="term" value="C:mediator complex"/>
    <property type="evidence" value="ECO:0007669"/>
    <property type="project" value="TreeGrafter"/>
</dbReference>
<dbReference type="Proteomes" id="UP000291343">
    <property type="component" value="Unassembled WGS sequence"/>
</dbReference>
<dbReference type="GO" id="GO:0045944">
    <property type="term" value="P:positive regulation of transcription by RNA polymerase II"/>
    <property type="evidence" value="ECO:0007669"/>
    <property type="project" value="TreeGrafter"/>
</dbReference>
<evidence type="ECO:0000256" key="2">
    <source>
        <dbReference type="SAM" id="Phobius"/>
    </source>
</evidence>
<keyword evidence="2" id="KW-0812">Transmembrane</keyword>
<evidence type="ECO:0000313" key="3">
    <source>
        <dbReference type="EMBL" id="RZF38411.1"/>
    </source>
</evidence>
<sequence length="1700" mass="178783">MLMAFSDINVFKYLLVYFQDESSNHDCNQRHVLLYGVGRIRDEARHVVKRISKDICKLFSKKFSIDVAEGGKVKKHSRNEFNFEATTSKVQSLSYFDQHVVTWQCSVTVIEMINSFASGNSNYLPVQEHVAFLFDLMELAVNIDGLIDVCIQILKEVPEVEAQLVSKGSSLARSYTPSLVLYVVGVLRRYHCCLLLFPEQTIAVFEGLCRVVKHVSNPGDCCSVERCVLSHLYDLYSRCSLLKARPHGGEPFSNAYPKIRAALYTSLQPQPSNHVCNQFMADVILAIRRGVNMTQKIEPAWSRGLNESGTNRYSFVCNTVLAVCAETDLDRLNDLGHLAAELTACCSSLSIEWLGVLMALCCSSSHPSYFMDVLRQVDTHDVATHNSLGVFTSILIVFFCCCYIFAISNFINLFSILGRVDADVDAEAGARLTCHLLLRLFKTIEIPQPALYSVGTSPHPVPSNSAAASIKLSCDRHLLAAAHNNINVGPVLAVLKAILVVGDATANRNPPSGSSSTLAAAKKSEGAGGSVGGSGGSGVGGVGGGSGGGSQGQKSELSISHILGTSDILAAGADDLMLDLGVVDLEPVTRSTQRGSGQGGVDGGGGLSELALRVLSEICSQEWVLERCLQNPEELCQPDMLLDSMLTSQQAQRLLHMICYPEKSHKPEDMMDHKTIITNILENLDLWTLRMSWLDMQLMYKQFQANSSELTAWLDTVAKAAIDVFQLTGHANSAAAAQLANHELDASKAKSKSQSTWLVAPLISKLPSAVQGRVLKVAGQVLESGNWASSGSGGSGGGTSGSGSSGGGTAGSAGGAIGGGSQGGGGGRKGGGGGGERTPQHHSHHHQLGGGGTGLASSLVGGGGSGGSAGGGTPGAASRRYTPPLSHHQPFLSLVLTCLKGQDDQREGLLVSLHSQLSQCLSLSKDDRVSNYESPKGRAMMQDALLLRFSLVGGMFDTIQRSTTLTTDWAILLAQLITYGVIDLNNNSELFTIVIDMLSTLVHSTLVSDSQSDKTDENRKHYQNLMKKLKKELGDRNSPSIQHLRQLLPLPKQLVEVIACEQMGLLHDMKGNKIAFDSTDKQGLQVSEKQRVSPWDVLEGSKNPAPLSWAWFGAVRMERKPLWYEENHRLLKYHTHSLVKPSSYFLEPIPLPPEDLDPPQEKPMKGGGAGVGGGGMVGVPGGPVVGGAIVGPMGVPGVGMVGMGGPPMGGGGPPTPNSVEQSPRGTKRGAGGVKGATAAQRRKKQAKPAVQQQPTVPQHMGGGGPGGVPPHGVPTHPGQQVQMGQGQMPPGYQQGGAGGPPPGMAGGGGQGVGPPGMFMGGGGGAQWGGGAPPYGAPQMGGGGPPPPQQQQQQHAAAAAYYQQQLPPGGGGGGGGRMGGPLGGGGGVPVNHQSKQALSNMLRMRIPTNATPNNYAPPPPPQGVGPGGAPQQFAQMPRQQFIRQQLRAQQGMGGGMGGPANQQSQMFQQAPGGQMYTTMQQQQEMMSKYGGGAGPGGGGPGAGGPPQGGPGGGNPYGGGGGFPGAGGPGGPTPQQQFTMRQQQQAEYLQQQQQQRVRQQPYMQQAPNVTMGGMGGGGMVGGAGGGGGQQGGGPPQGPAPPYSRGPQQQPQQQQASQQQQFQQQMNQQRLNASVRHQLMQMQQQQQQQQQQSPQLVAQLHRQLQHQQQQQQQGGGPGGAGNPQQQQGAPPPHPYGSHQPPAY</sequence>
<keyword evidence="4" id="KW-1185">Reference proteome</keyword>
<keyword evidence="2" id="KW-0472">Membrane</keyword>
<feature type="compositionally biased region" description="Gly residues" evidence="1">
    <location>
        <begin position="848"/>
        <end position="874"/>
    </location>
</feature>
<feature type="transmembrane region" description="Helical" evidence="2">
    <location>
        <begin position="386"/>
        <end position="406"/>
    </location>
</feature>
<evidence type="ECO:0000313" key="4">
    <source>
        <dbReference type="Proteomes" id="UP000291343"/>
    </source>
</evidence>
<reference evidence="3 4" key="1">
    <citation type="journal article" date="2017" name="Gigascience">
        <title>Genome sequence of the small brown planthopper, Laodelphax striatellus.</title>
        <authorList>
            <person name="Zhu J."/>
            <person name="Jiang F."/>
            <person name="Wang X."/>
            <person name="Yang P."/>
            <person name="Bao Y."/>
            <person name="Zhao W."/>
            <person name="Wang W."/>
            <person name="Lu H."/>
            <person name="Wang Q."/>
            <person name="Cui N."/>
            <person name="Li J."/>
            <person name="Chen X."/>
            <person name="Luo L."/>
            <person name="Yu J."/>
            <person name="Kang L."/>
            <person name="Cui F."/>
        </authorList>
    </citation>
    <scope>NUCLEOTIDE SEQUENCE [LARGE SCALE GENOMIC DNA]</scope>
    <source>
        <strain evidence="3">Lst14</strain>
    </source>
</reference>
<protein>
    <recommendedName>
        <fullName evidence="5">Mediator complex subunit Med12 LCEWAV-domain domain-containing protein</fullName>
    </recommendedName>
</protein>
<feature type="compositionally biased region" description="Low complexity" evidence="1">
    <location>
        <begin position="1273"/>
        <end position="1292"/>
    </location>
</feature>
<feature type="region of interest" description="Disordered" evidence="1">
    <location>
        <begin position="786"/>
        <end position="884"/>
    </location>
</feature>
<organism evidence="3 4">
    <name type="scientific">Laodelphax striatellus</name>
    <name type="common">Small brown planthopper</name>
    <name type="synonym">Delphax striatella</name>
    <dbReference type="NCBI Taxonomy" id="195883"/>
    <lineage>
        <taxon>Eukaryota</taxon>
        <taxon>Metazoa</taxon>
        <taxon>Ecdysozoa</taxon>
        <taxon>Arthropoda</taxon>
        <taxon>Hexapoda</taxon>
        <taxon>Insecta</taxon>
        <taxon>Pterygota</taxon>
        <taxon>Neoptera</taxon>
        <taxon>Paraneoptera</taxon>
        <taxon>Hemiptera</taxon>
        <taxon>Auchenorrhyncha</taxon>
        <taxon>Fulgoroidea</taxon>
        <taxon>Delphacidae</taxon>
        <taxon>Criomorphinae</taxon>
        <taxon>Laodelphax</taxon>
    </lineage>
</organism>
<dbReference type="PANTHER" id="PTHR46007">
    <property type="entry name" value="MEDIATOR OF RNA POLYMERASE II TRANSCRIPTION SUBUNIT 12"/>
    <property type="match status" value="1"/>
</dbReference>
<dbReference type="PANTHER" id="PTHR46007:SF11">
    <property type="entry name" value="MEDIATOR OF RNA POLYMERASE II TRANSCRIPTION SUBUNIT 12"/>
    <property type="match status" value="1"/>
</dbReference>
<dbReference type="OrthoDB" id="20828at2759"/>
<feature type="compositionally biased region" description="Low complexity" evidence="1">
    <location>
        <begin position="1349"/>
        <end position="1366"/>
    </location>
</feature>
<feature type="compositionally biased region" description="Gly residues" evidence="1">
    <location>
        <begin position="526"/>
        <end position="551"/>
    </location>
</feature>
<feature type="compositionally biased region" description="Gly residues" evidence="1">
    <location>
        <begin position="791"/>
        <end position="836"/>
    </location>
</feature>
<name>A0A482WZ06_LAOST</name>
<feature type="compositionally biased region" description="Gly residues" evidence="1">
    <location>
        <begin position="1293"/>
        <end position="1342"/>
    </location>
</feature>
<feature type="region of interest" description="Disordered" evidence="1">
    <location>
        <begin position="1406"/>
        <end position="1431"/>
    </location>
</feature>
<feature type="region of interest" description="Disordered" evidence="1">
    <location>
        <begin position="1486"/>
        <end position="1700"/>
    </location>
</feature>
<feature type="compositionally biased region" description="Gly residues" evidence="1">
    <location>
        <begin position="1570"/>
        <end position="1592"/>
    </location>
</feature>
<evidence type="ECO:0008006" key="5">
    <source>
        <dbReference type="Google" id="ProtNLM"/>
    </source>
</evidence>
<feature type="compositionally biased region" description="Low complexity" evidence="1">
    <location>
        <begin position="1605"/>
        <end position="1626"/>
    </location>
</feature>
<feature type="region of interest" description="Disordered" evidence="1">
    <location>
        <begin position="1204"/>
        <end position="1391"/>
    </location>
</feature>
<accession>A0A482WZ06</accession>
<dbReference type="GO" id="GO:0003713">
    <property type="term" value="F:transcription coactivator activity"/>
    <property type="evidence" value="ECO:0007669"/>
    <property type="project" value="TreeGrafter"/>
</dbReference>
<feature type="compositionally biased region" description="Polar residues" evidence="1">
    <location>
        <begin position="506"/>
        <end position="518"/>
    </location>
</feature>
<feature type="compositionally biased region" description="Gly residues" evidence="1">
    <location>
        <begin position="1367"/>
        <end position="1387"/>
    </location>
</feature>
<feature type="compositionally biased region" description="Low complexity" evidence="1">
    <location>
        <begin position="1533"/>
        <end position="1563"/>
    </location>
</feature>
<keyword evidence="2" id="KW-1133">Transmembrane helix</keyword>
<feature type="compositionally biased region" description="Gly residues" evidence="1">
    <location>
        <begin position="1488"/>
        <end position="1528"/>
    </location>
</feature>
<dbReference type="InParanoid" id="A0A482WZ06"/>
<feature type="compositionally biased region" description="Low complexity" evidence="1">
    <location>
        <begin position="1635"/>
        <end position="1669"/>
    </location>
</feature>